<keyword evidence="2" id="KW-1185">Reference proteome</keyword>
<comment type="caution">
    <text evidence="1">The sequence shown here is derived from an EMBL/GenBank/DDBJ whole genome shotgun (WGS) entry which is preliminary data.</text>
</comment>
<dbReference type="Proteomes" id="UP000324222">
    <property type="component" value="Unassembled WGS sequence"/>
</dbReference>
<name>A0A5B7DQN9_PORTR</name>
<evidence type="ECO:0000313" key="2">
    <source>
        <dbReference type="Proteomes" id="UP000324222"/>
    </source>
</evidence>
<reference evidence="1 2" key="1">
    <citation type="submission" date="2019-05" db="EMBL/GenBank/DDBJ databases">
        <title>Another draft genome of Portunus trituberculatus and its Hox gene families provides insights of decapod evolution.</title>
        <authorList>
            <person name="Jeong J.-H."/>
            <person name="Song I."/>
            <person name="Kim S."/>
            <person name="Choi T."/>
            <person name="Kim D."/>
            <person name="Ryu S."/>
            <person name="Kim W."/>
        </authorList>
    </citation>
    <scope>NUCLEOTIDE SEQUENCE [LARGE SCALE GENOMIC DNA]</scope>
    <source>
        <tissue evidence="1">Muscle</tissue>
    </source>
</reference>
<proteinExistence type="predicted"/>
<accession>A0A5B7DQN9</accession>
<dbReference type="AlphaFoldDB" id="A0A5B7DQN9"/>
<protein>
    <submittedName>
        <fullName evidence="1">Uncharacterized protein</fullName>
    </submittedName>
</protein>
<dbReference type="OrthoDB" id="6373363at2759"/>
<organism evidence="1 2">
    <name type="scientific">Portunus trituberculatus</name>
    <name type="common">Swimming crab</name>
    <name type="synonym">Neptunus trituberculatus</name>
    <dbReference type="NCBI Taxonomy" id="210409"/>
    <lineage>
        <taxon>Eukaryota</taxon>
        <taxon>Metazoa</taxon>
        <taxon>Ecdysozoa</taxon>
        <taxon>Arthropoda</taxon>
        <taxon>Crustacea</taxon>
        <taxon>Multicrustacea</taxon>
        <taxon>Malacostraca</taxon>
        <taxon>Eumalacostraca</taxon>
        <taxon>Eucarida</taxon>
        <taxon>Decapoda</taxon>
        <taxon>Pleocyemata</taxon>
        <taxon>Brachyura</taxon>
        <taxon>Eubrachyura</taxon>
        <taxon>Portunoidea</taxon>
        <taxon>Portunidae</taxon>
        <taxon>Portuninae</taxon>
        <taxon>Portunus</taxon>
    </lineage>
</organism>
<evidence type="ECO:0000313" key="1">
    <source>
        <dbReference type="EMBL" id="MPC23447.1"/>
    </source>
</evidence>
<gene>
    <name evidence="1" type="ORF">E2C01_016497</name>
</gene>
<dbReference type="EMBL" id="VSRR010001207">
    <property type="protein sequence ID" value="MPC23447.1"/>
    <property type="molecule type" value="Genomic_DNA"/>
</dbReference>
<sequence length="150" mass="16644">MREYAEQWKSVKFILLLTTTAEISVLWPLPEWHISGASEGQAVIFLEDTHLHLWPETRVVGVGPPLSAPADTRTLLTHPAFRNTPHVLYFALHAHDDPPDAQKSGLIPWGTEESCGAVVEEGGQERVHGGVLGIATVENWRVRKQLRVTA</sequence>